<accession>G4NUP4</accession>
<protein>
    <submittedName>
        <fullName evidence="2">Uncharacterized protein</fullName>
    </submittedName>
</protein>
<dbReference type="Proteomes" id="UP000002651">
    <property type="component" value="Chromosome"/>
</dbReference>
<keyword evidence="3" id="KW-1185">Reference proteome</keyword>
<keyword evidence="1" id="KW-0472">Membrane</keyword>
<evidence type="ECO:0000313" key="3">
    <source>
        <dbReference type="Proteomes" id="UP000002651"/>
    </source>
</evidence>
<proteinExistence type="predicted"/>
<evidence type="ECO:0000256" key="1">
    <source>
        <dbReference type="SAM" id="Phobius"/>
    </source>
</evidence>
<dbReference type="KEGG" id="bst:GYO_1235"/>
<reference evidence="2 3" key="1">
    <citation type="journal article" date="2012" name="J. Bacteriol.">
        <title>Whole-genome sequences of Bacillus subtilis and close relatives.</title>
        <authorList>
            <person name="Earl A.M."/>
            <person name="Eppinger M."/>
            <person name="Fricke W.F."/>
            <person name="Rosovitz M.J."/>
            <person name="Rasko D.A."/>
            <person name="Daugherty S."/>
            <person name="Losick R."/>
            <person name="Kolter R."/>
            <person name="Ravel J."/>
        </authorList>
    </citation>
    <scope>NUCLEOTIDE SEQUENCE [LARGE SCALE GENOMIC DNA]</scope>
    <source>
        <strain evidence="3">DSM 15029 / JCM 12233 / NBRC 101239 / NRRL B-23049 / TU-B-10</strain>
    </source>
</reference>
<dbReference type="AlphaFoldDB" id="G4NUP4"/>
<gene>
    <name evidence="2" type="ordered locus">GYO_1235</name>
</gene>
<keyword evidence="1" id="KW-0812">Transmembrane</keyword>
<dbReference type="HOGENOM" id="CLU_2950712_0_0_9"/>
<organism evidence="2 3">
    <name type="scientific">Bacillus spizizenii (strain DSM 15029 / JCM 12233 / NBRC 101239 / NRRL B-23049 / TU-B-10)</name>
    <name type="common">Bacillus subtilis subsp. spizizenii</name>
    <dbReference type="NCBI Taxonomy" id="1052585"/>
    <lineage>
        <taxon>Bacteria</taxon>
        <taxon>Bacillati</taxon>
        <taxon>Bacillota</taxon>
        <taxon>Bacilli</taxon>
        <taxon>Bacillales</taxon>
        <taxon>Bacillaceae</taxon>
        <taxon>Bacillus</taxon>
    </lineage>
</organism>
<feature type="transmembrane region" description="Helical" evidence="1">
    <location>
        <begin position="20"/>
        <end position="37"/>
    </location>
</feature>
<sequence>MTKPIFEAHWTGFCSDNKRHFLSSLYYLLFLSSFLYIHDQEYKRERPESPLSFIERLLI</sequence>
<dbReference type="EMBL" id="CP002905">
    <property type="protein sequence ID" value="AEP85891.1"/>
    <property type="molecule type" value="Genomic_DNA"/>
</dbReference>
<name>G4NUP4_BACS4</name>
<evidence type="ECO:0000313" key="2">
    <source>
        <dbReference type="EMBL" id="AEP85891.1"/>
    </source>
</evidence>
<keyword evidence="1" id="KW-1133">Transmembrane helix</keyword>